<evidence type="ECO:0000313" key="2">
    <source>
        <dbReference type="Proteomes" id="UP000492820"/>
    </source>
</evidence>
<reference evidence="3" key="3">
    <citation type="submission" date="2020-10" db="UniProtKB">
        <authorList>
            <consortium name="WormBaseParasite"/>
        </authorList>
    </citation>
    <scope>IDENTIFICATION</scope>
</reference>
<dbReference type="EMBL" id="LK028578">
    <property type="protein sequence ID" value="CDS18190.1"/>
    <property type="molecule type" value="Genomic_DNA"/>
</dbReference>
<accession>A0A068WKQ6</accession>
<organism evidence="1">
    <name type="scientific">Echinococcus granulosus</name>
    <name type="common">Hydatid tapeworm</name>
    <dbReference type="NCBI Taxonomy" id="6210"/>
    <lineage>
        <taxon>Eukaryota</taxon>
        <taxon>Metazoa</taxon>
        <taxon>Spiralia</taxon>
        <taxon>Lophotrochozoa</taxon>
        <taxon>Platyhelminthes</taxon>
        <taxon>Cestoda</taxon>
        <taxon>Eucestoda</taxon>
        <taxon>Cyclophyllidea</taxon>
        <taxon>Taeniidae</taxon>
        <taxon>Echinococcus</taxon>
        <taxon>Echinococcus granulosus group</taxon>
    </lineage>
</organism>
<name>A0A068WKQ6_ECHGR</name>
<proteinExistence type="predicted"/>
<dbReference type="AlphaFoldDB" id="A0A068WKQ6"/>
<reference evidence="1" key="2">
    <citation type="submission" date="2014-06" db="EMBL/GenBank/DDBJ databases">
        <authorList>
            <person name="Aslett M."/>
        </authorList>
    </citation>
    <scope>NUCLEOTIDE SEQUENCE</scope>
</reference>
<reference evidence="1 2" key="1">
    <citation type="journal article" date="2013" name="Nature">
        <title>The genomes of four tapeworm species reveal adaptations to parasitism.</title>
        <authorList>
            <person name="Tsai I.J."/>
            <person name="Zarowiecki M."/>
            <person name="Holroyd N."/>
            <person name="Garciarrubio A."/>
            <person name="Sanchez-Flores A."/>
            <person name="Brooks K.L."/>
            <person name="Tracey A."/>
            <person name="Bobes R.J."/>
            <person name="Fragoso G."/>
            <person name="Sciutto E."/>
            <person name="Aslett M."/>
            <person name="Beasley H."/>
            <person name="Bennett H.M."/>
            <person name="Cai J."/>
            <person name="Camicia F."/>
            <person name="Clark R."/>
            <person name="Cucher M."/>
            <person name="De Silva N."/>
            <person name="Day T.A."/>
            <person name="Deplazes P."/>
            <person name="Estrada K."/>
            <person name="Fernandez C."/>
            <person name="Holland P.W."/>
            <person name="Hou J."/>
            <person name="Hu S."/>
            <person name="Huckvale T."/>
            <person name="Hung S.S."/>
            <person name="Kamenetzky L."/>
            <person name="Keane J.A."/>
            <person name="Kiss F."/>
            <person name="Koziol U."/>
            <person name="Lambert O."/>
            <person name="Liu K."/>
            <person name="Luo X."/>
            <person name="Luo Y."/>
            <person name="Macchiaroli N."/>
            <person name="Nichol S."/>
            <person name="Paps J."/>
            <person name="Parkinson J."/>
            <person name="Pouchkina-Stantcheva N."/>
            <person name="Riddiford N."/>
            <person name="Rosenzvit M."/>
            <person name="Salinas G."/>
            <person name="Wasmuth J.D."/>
            <person name="Zamanian M."/>
            <person name="Zheng Y."/>
            <person name="Cai X."/>
            <person name="Soberon X."/>
            <person name="Olson P.D."/>
            <person name="Laclette J.P."/>
            <person name="Brehm K."/>
            <person name="Berriman M."/>
            <person name="Garciarrubio A."/>
            <person name="Bobes R.J."/>
            <person name="Fragoso G."/>
            <person name="Sanchez-Flores A."/>
            <person name="Estrada K."/>
            <person name="Cevallos M.A."/>
            <person name="Morett E."/>
            <person name="Gonzalez V."/>
            <person name="Portillo T."/>
            <person name="Ochoa-Leyva A."/>
            <person name="Jose M.V."/>
            <person name="Sciutto E."/>
            <person name="Landa A."/>
            <person name="Jimenez L."/>
            <person name="Valdes V."/>
            <person name="Carrero J.C."/>
            <person name="Larralde C."/>
            <person name="Morales-Montor J."/>
            <person name="Limon-Lason J."/>
            <person name="Soberon X."/>
            <person name="Laclette J.P."/>
        </authorList>
    </citation>
    <scope>NUCLEOTIDE SEQUENCE [LARGE SCALE GENOMIC DNA]</scope>
</reference>
<evidence type="ECO:0000313" key="3">
    <source>
        <dbReference type="WBParaSite" id="EgrG_000594500"/>
    </source>
</evidence>
<gene>
    <name evidence="1" type="ORF">EgrG_000594500</name>
</gene>
<dbReference type="WBParaSite" id="EgrG_000594500">
    <property type="protein sequence ID" value="EgrG_000594500"/>
    <property type="gene ID" value="EgrG_000594500"/>
</dbReference>
<evidence type="ECO:0000313" key="1">
    <source>
        <dbReference type="EMBL" id="CDS18190.1"/>
    </source>
</evidence>
<sequence>MVTDTVAVAIAIADIGSARGREGLNNIDGYVVGPRLADSAAAAVADTTVHHYCFREGNSLSGMMDRRAVGIVSELSGWPVRPTAASS</sequence>
<protein>
    <submittedName>
        <fullName evidence="3">Thiolase_N domain-containing protein</fullName>
    </submittedName>
</protein>
<dbReference type="Proteomes" id="UP000492820">
    <property type="component" value="Unassembled WGS sequence"/>
</dbReference>